<name>A0A6C0C955_9ZZZZ</name>
<protein>
    <submittedName>
        <fullName evidence="1">Uncharacterized protein</fullName>
    </submittedName>
</protein>
<organism evidence="1">
    <name type="scientific">viral metagenome</name>
    <dbReference type="NCBI Taxonomy" id="1070528"/>
    <lineage>
        <taxon>unclassified sequences</taxon>
        <taxon>metagenomes</taxon>
        <taxon>organismal metagenomes</taxon>
    </lineage>
</organism>
<dbReference type="EMBL" id="MN739361">
    <property type="protein sequence ID" value="QHT00971.1"/>
    <property type="molecule type" value="Genomic_DNA"/>
</dbReference>
<proteinExistence type="predicted"/>
<reference evidence="1" key="1">
    <citation type="journal article" date="2020" name="Nature">
        <title>Giant virus diversity and host interactions through global metagenomics.</title>
        <authorList>
            <person name="Schulz F."/>
            <person name="Roux S."/>
            <person name="Paez-Espino D."/>
            <person name="Jungbluth S."/>
            <person name="Walsh D.A."/>
            <person name="Denef V.J."/>
            <person name="McMahon K.D."/>
            <person name="Konstantinidis K.T."/>
            <person name="Eloe-Fadrosh E.A."/>
            <person name="Kyrpides N.C."/>
            <person name="Woyke T."/>
        </authorList>
    </citation>
    <scope>NUCLEOTIDE SEQUENCE</scope>
    <source>
        <strain evidence="1">GVMAG-M-3300020192-26</strain>
    </source>
</reference>
<accession>A0A6C0C955</accession>
<sequence>MDNINALYHSANSEIDDLIYLVVNPAIGIKNCDIAIIFKNLGNNIHNTMVKFDKLFNIESIFAHKQIGCILFSQKNFAKAINDIRLGLDVIILIYVKTPEFSQLVEVMDNYVQLGKLKMSVKKSSFEFITTKYVYNYIGHDPQFAHKQKWHHATIFIDLCQHANIDDYWSRFNSAKIISIFYFHETFRICILSDGKVKTDATCTRHNRCSFKELVAKMIGLDIAPIDYNSKKIPSFLTSSMTKKDDLPIQRIMNLKETKKYVNQNSNDICNFVIVHIASINDQKLDNFLVMFDSTLVDKIFLMDNFMIAFLQDPDVFENMQKVLSGNKFFQLCSELDYMYPGLFDEKYDEISMTLQQIRTEMMMTREKMMKINAEKTVARNIEQTKLLVIQKNIDKILRSFDLNQSFVCDVYKTLKFLDVDMRIIEKLCANKPDITVILEEIVHWIVKCLLKNLICSKEMIMFHPYIYYLCVLAYIFDNSQHTIAMRIADLECRKKILRKLNLERDVIFKKNVLNVTPTKKDKHTIKKLVLNQYIGYPDEVVIEISEYPTTYYDVNANDDKHDLPRLLTFNKVRQNLNQYLDGSDMACFKELLMRNFWLILCSKSYECGSFQILPKEIIYSIVHYMICVVRISK</sequence>
<evidence type="ECO:0000313" key="1">
    <source>
        <dbReference type="EMBL" id="QHT00971.1"/>
    </source>
</evidence>
<dbReference type="AlphaFoldDB" id="A0A6C0C955"/>